<dbReference type="RefSeq" id="XP_030983172.1">
    <property type="nucleotide sequence ID" value="XM_031126474.1"/>
</dbReference>
<gene>
    <name evidence="3" type="ORF">PgNI_06450</name>
</gene>
<dbReference type="Gene3D" id="2.60.120.10">
    <property type="entry name" value="Jelly Rolls"/>
    <property type="match status" value="1"/>
</dbReference>
<dbReference type="GeneID" id="41961383"/>
<evidence type="ECO:0000259" key="1">
    <source>
        <dbReference type="Pfam" id="PF06172"/>
    </source>
</evidence>
<feature type="domain" description="DUF985" evidence="1">
    <location>
        <begin position="57"/>
        <end position="206"/>
    </location>
</feature>
<dbReference type="Proteomes" id="UP000515153">
    <property type="component" value="Chromosome I"/>
</dbReference>
<dbReference type="AlphaFoldDB" id="A0A6P8B7I5"/>
<dbReference type="SUPFAM" id="SSF51182">
    <property type="entry name" value="RmlC-like cupins"/>
    <property type="match status" value="1"/>
</dbReference>
<evidence type="ECO:0000313" key="3">
    <source>
        <dbReference type="RefSeq" id="XP_030983172.1"/>
    </source>
</evidence>
<sequence>MARKIQQILSLICPALFATVYKTPYALAAIGDYNVAAPDIKALGSHPPAIPKRSAAEVISTLKLTPNIEKGYFIETFRDPINVTDTTPPDCGAGEDASGVVGGRAASTAIYYLLEGAAGDSLWHRLDAAEVWHFYAGAPLELSLSEDDGRPINKVVLGPDVFANDGQRPQVVVRKGEWQRARSLGEWTLVGTTVAPGFLESGFELAPDGWSPREARA</sequence>
<dbReference type="Pfam" id="PF06172">
    <property type="entry name" value="Cupin_5"/>
    <property type="match status" value="1"/>
</dbReference>
<protein>
    <recommendedName>
        <fullName evidence="1">DUF985 domain-containing protein</fullName>
    </recommendedName>
</protein>
<dbReference type="InterPro" id="IPR009327">
    <property type="entry name" value="Cupin_DUF985"/>
</dbReference>
<reference evidence="2 3" key="1">
    <citation type="journal article" date="2019" name="Mol. Biol. Evol.">
        <title>Blast fungal genomes show frequent chromosomal changes, gene gains and losses, and effector gene turnover.</title>
        <authorList>
            <person name="Gomez Luciano L.B."/>
            <person name="Jason Tsai I."/>
            <person name="Chuma I."/>
            <person name="Tosa Y."/>
            <person name="Chen Y.H."/>
            <person name="Li J.Y."/>
            <person name="Li M.Y."/>
            <person name="Jade Lu M.Y."/>
            <person name="Nakayashiki H."/>
            <person name="Li W.H."/>
        </authorList>
    </citation>
    <scope>NUCLEOTIDE SEQUENCE [LARGE SCALE GENOMIC DNA]</scope>
    <source>
        <strain evidence="2 3">NI907</strain>
    </source>
</reference>
<dbReference type="OrthoDB" id="6614653at2759"/>
<dbReference type="CDD" id="cd06121">
    <property type="entry name" value="cupin_YML079wp"/>
    <property type="match status" value="1"/>
</dbReference>
<reference evidence="3" key="3">
    <citation type="submission" date="2025-08" db="UniProtKB">
        <authorList>
            <consortium name="RefSeq"/>
        </authorList>
    </citation>
    <scope>IDENTIFICATION</scope>
    <source>
        <strain evidence="3">NI907</strain>
    </source>
</reference>
<proteinExistence type="predicted"/>
<dbReference type="InterPro" id="IPR011051">
    <property type="entry name" value="RmlC_Cupin_sf"/>
</dbReference>
<evidence type="ECO:0000313" key="2">
    <source>
        <dbReference type="Proteomes" id="UP000515153"/>
    </source>
</evidence>
<dbReference type="PANTHER" id="PTHR33387:SF3">
    <property type="entry name" value="DUF985 DOMAIN-CONTAINING PROTEIN"/>
    <property type="match status" value="1"/>
</dbReference>
<dbReference type="KEGG" id="pgri:PgNI_06450"/>
<reference evidence="3" key="2">
    <citation type="submission" date="2019-10" db="EMBL/GenBank/DDBJ databases">
        <authorList>
            <consortium name="NCBI Genome Project"/>
        </authorList>
    </citation>
    <scope>NUCLEOTIDE SEQUENCE</scope>
    <source>
        <strain evidence="3">NI907</strain>
    </source>
</reference>
<keyword evidence="2" id="KW-1185">Reference proteome</keyword>
<dbReference type="InterPro" id="IPR014710">
    <property type="entry name" value="RmlC-like_jellyroll"/>
</dbReference>
<name>A0A6P8B7I5_PYRGI</name>
<dbReference type="InterPro" id="IPR039935">
    <property type="entry name" value="YML079W-like"/>
</dbReference>
<organism evidence="2 3">
    <name type="scientific">Pyricularia grisea</name>
    <name type="common">Crabgrass-specific blast fungus</name>
    <name type="synonym">Magnaporthe grisea</name>
    <dbReference type="NCBI Taxonomy" id="148305"/>
    <lineage>
        <taxon>Eukaryota</taxon>
        <taxon>Fungi</taxon>
        <taxon>Dikarya</taxon>
        <taxon>Ascomycota</taxon>
        <taxon>Pezizomycotina</taxon>
        <taxon>Sordariomycetes</taxon>
        <taxon>Sordariomycetidae</taxon>
        <taxon>Magnaporthales</taxon>
        <taxon>Pyriculariaceae</taxon>
        <taxon>Pyricularia</taxon>
    </lineage>
</organism>
<dbReference type="PANTHER" id="PTHR33387">
    <property type="entry name" value="RMLC-LIKE JELLY ROLL FOLD PROTEIN"/>
    <property type="match status" value="1"/>
</dbReference>
<accession>A0A6P8B7I5</accession>